<dbReference type="eggNOG" id="COG0457">
    <property type="taxonomic scope" value="Bacteria"/>
</dbReference>
<feature type="chain" id="PRO_5002661735" description="Fibronectin-binding protein" evidence="1">
    <location>
        <begin position="21"/>
        <end position="109"/>
    </location>
</feature>
<sequence length="109" mass="11307">MIPRLVLAAPFALIASLAAADVTGSYTAQGRNPDGSAYSGAAELVQEDGFVSIRWTIGGQTYTGQGPLSGDVVTIDWGSSAPLVYVIMPDGELHGTWADGTALDKLIPR</sequence>
<feature type="signal peptide" evidence="1">
    <location>
        <begin position="1"/>
        <end position="20"/>
    </location>
</feature>
<dbReference type="Proteomes" id="UP000002931">
    <property type="component" value="Unassembled WGS sequence"/>
</dbReference>
<evidence type="ECO:0000313" key="2">
    <source>
        <dbReference type="EMBL" id="EAQ12918.1"/>
    </source>
</evidence>
<dbReference type="RefSeq" id="WP_008331297.1">
    <property type="nucleotide sequence ID" value="NZ_CH902578.1"/>
</dbReference>
<dbReference type="OrthoDB" id="9810038at2"/>
<evidence type="ECO:0000313" key="3">
    <source>
        <dbReference type="Proteomes" id="UP000002931"/>
    </source>
</evidence>
<protein>
    <recommendedName>
        <fullName evidence="4">Fibronectin-binding protein</fullName>
    </recommendedName>
</protein>
<dbReference type="STRING" id="314271.RB2654_10488"/>
<dbReference type="AlphaFoldDB" id="A3VF03"/>
<reference evidence="2 3" key="1">
    <citation type="journal article" date="2010" name="J. Bacteriol.">
        <title>Genome sequences of Pelagibaca bermudensis HTCC2601T and Maritimibacter alkaliphilus HTCC2654T, the type strains of two marine Roseobacter genera.</title>
        <authorList>
            <person name="Thrash J.C."/>
            <person name="Cho J.C."/>
            <person name="Ferriera S."/>
            <person name="Johnson J."/>
            <person name="Vergin K.L."/>
            <person name="Giovannoni S.J."/>
        </authorList>
    </citation>
    <scope>NUCLEOTIDE SEQUENCE [LARGE SCALE GENOMIC DNA]</scope>
    <source>
        <strain evidence="2 3">HTCC2654</strain>
    </source>
</reference>
<gene>
    <name evidence="2" type="ORF">RB2654_10488</name>
</gene>
<keyword evidence="3" id="KW-1185">Reference proteome</keyword>
<evidence type="ECO:0008006" key="4">
    <source>
        <dbReference type="Google" id="ProtNLM"/>
    </source>
</evidence>
<comment type="caution">
    <text evidence="2">The sequence shown here is derived from an EMBL/GenBank/DDBJ whole genome shotgun (WGS) entry which is preliminary data.</text>
</comment>
<dbReference type="HOGENOM" id="CLU_166077_0_0_5"/>
<organism evidence="2 3">
    <name type="scientific">Maritimibacter alkaliphilus HTCC2654</name>
    <dbReference type="NCBI Taxonomy" id="314271"/>
    <lineage>
        <taxon>Bacteria</taxon>
        <taxon>Pseudomonadati</taxon>
        <taxon>Pseudomonadota</taxon>
        <taxon>Alphaproteobacteria</taxon>
        <taxon>Rhodobacterales</taxon>
        <taxon>Roseobacteraceae</taxon>
        <taxon>Maritimibacter</taxon>
    </lineage>
</organism>
<proteinExistence type="predicted"/>
<evidence type="ECO:0000256" key="1">
    <source>
        <dbReference type="SAM" id="SignalP"/>
    </source>
</evidence>
<keyword evidence="1" id="KW-0732">Signal</keyword>
<dbReference type="EMBL" id="AAMT01000006">
    <property type="protein sequence ID" value="EAQ12918.1"/>
    <property type="molecule type" value="Genomic_DNA"/>
</dbReference>
<name>A3VF03_9RHOB</name>
<accession>A3VF03</accession>